<comment type="caution">
    <text evidence="2">The sequence shown here is derived from an EMBL/GenBank/DDBJ whole genome shotgun (WGS) entry which is preliminary data.</text>
</comment>
<feature type="transmembrane region" description="Helical" evidence="1">
    <location>
        <begin position="6"/>
        <end position="25"/>
    </location>
</feature>
<dbReference type="AlphaFoldDB" id="A0A7C8FLS2"/>
<feature type="transmembrane region" description="Helical" evidence="1">
    <location>
        <begin position="37"/>
        <end position="55"/>
    </location>
</feature>
<keyword evidence="1" id="KW-0472">Membrane</keyword>
<keyword evidence="3" id="KW-1185">Reference proteome</keyword>
<reference evidence="2 3" key="1">
    <citation type="submission" date="2019-09" db="EMBL/GenBank/DDBJ databases">
        <title>Phylogeny of genus Pseudoclavibacter and closely related genus.</title>
        <authorList>
            <person name="Li Y."/>
        </authorList>
    </citation>
    <scope>NUCLEOTIDE SEQUENCE [LARGE SCALE GENOMIC DNA]</scope>
    <source>
        <strain evidence="2 3">JCM 16921</strain>
    </source>
</reference>
<dbReference type="InterPro" id="IPR019277">
    <property type="entry name" value="DUF2304"/>
</dbReference>
<evidence type="ECO:0000313" key="2">
    <source>
        <dbReference type="EMBL" id="KAB1633633.1"/>
    </source>
</evidence>
<keyword evidence="1" id="KW-1133">Transmembrane helix</keyword>
<dbReference type="EMBL" id="WBKA01000001">
    <property type="protein sequence ID" value="KAB1633633.1"/>
    <property type="molecule type" value="Genomic_DNA"/>
</dbReference>
<gene>
    <name evidence="2" type="ORF">F8O02_01520</name>
</gene>
<dbReference type="RefSeq" id="WP_158035419.1">
    <property type="nucleotide sequence ID" value="NZ_BAAAZV010000018.1"/>
</dbReference>
<feature type="transmembrane region" description="Helical" evidence="1">
    <location>
        <begin position="70"/>
        <end position="86"/>
    </location>
</feature>
<accession>A0A7C8FLS2</accession>
<name>A0A7C8FLS2_9MICO</name>
<sequence>MSQILIKIVLIVAFGLLALYLIAPISGQRGLAIRKIVYLLLFAGAALAVLFPSWISQLARSLGIGRGTDLLLYGLIVVFLGVSFSLRRKIKMQEVAITELARSIAIDNPRLPGASDASSR</sequence>
<dbReference type="Pfam" id="PF10066">
    <property type="entry name" value="DUF2304"/>
    <property type="match status" value="1"/>
</dbReference>
<evidence type="ECO:0000313" key="3">
    <source>
        <dbReference type="Proteomes" id="UP000481339"/>
    </source>
</evidence>
<proteinExistence type="predicted"/>
<dbReference type="Proteomes" id="UP000481339">
    <property type="component" value="Unassembled WGS sequence"/>
</dbReference>
<keyword evidence="1" id="KW-0812">Transmembrane</keyword>
<dbReference type="OrthoDB" id="8904808at2"/>
<protein>
    <submittedName>
        <fullName evidence="2">DUF2304 domain-containing protein</fullName>
    </submittedName>
</protein>
<evidence type="ECO:0000256" key="1">
    <source>
        <dbReference type="SAM" id="Phobius"/>
    </source>
</evidence>
<organism evidence="2 3">
    <name type="scientific">Pseudoclavibacter caeni</name>
    <dbReference type="NCBI Taxonomy" id="908846"/>
    <lineage>
        <taxon>Bacteria</taxon>
        <taxon>Bacillati</taxon>
        <taxon>Actinomycetota</taxon>
        <taxon>Actinomycetes</taxon>
        <taxon>Micrococcales</taxon>
        <taxon>Microbacteriaceae</taxon>
        <taxon>Pseudoclavibacter</taxon>
    </lineage>
</organism>